<evidence type="ECO:0000313" key="2">
    <source>
        <dbReference type="EMBL" id="KAK4434636.1"/>
    </source>
</evidence>
<accession>A0AAE1YQP4</accession>
<dbReference type="Proteomes" id="UP001293254">
    <property type="component" value="Unassembled WGS sequence"/>
</dbReference>
<gene>
    <name evidence="2" type="ORF">Salat_0626400</name>
</gene>
<name>A0AAE1YQP4_9LAMI</name>
<protein>
    <submittedName>
        <fullName evidence="2">Uncharacterized protein</fullName>
    </submittedName>
</protein>
<dbReference type="PANTHER" id="PTHR33670:SF14">
    <property type="entry name" value="T20H2.15 PROTEIN"/>
    <property type="match status" value="1"/>
</dbReference>
<dbReference type="AlphaFoldDB" id="A0AAE1YQP4"/>
<dbReference type="EMBL" id="JACGWO010000002">
    <property type="protein sequence ID" value="KAK4434636.1"/>
    <property type="molecule type" value="Genomic_DNA"/>
</dbReference>
<comment type="caution">
    <text evidence="2">The sequence shown here is derived from an EMBL/GenBank/DDBJ whole genome shotgun (WGS) entry which is preliminary data.</text>
</comment>
<dbReference type="PANTHER" id="PTHR33670">
    <property type="entry name" value="SPLICING FACTOR, PROLINE- AND GLUTAMINE-RICH-LIKE"/>
    <property type="match status" value="1"/>
</dbReference>
<reference evidence="2" key="1">
    <citation type="submission" date="2020-06" db="EMBL/GenBank/DDBJ databases">
        <authorList>
            <person name="Li T."/>
            <person name="Hu X."/>
            <person name="Zhang T."/>
            <person name="Song X."/>
            <person name="Zhang H."/>
            <person name="Dai N."/>
            <person name="Sheng W."/>
            <person name="Hou X."/>
            <person name="Wei L."/>
        </authorList>
    </citation>
    <scope>NUCLEOTIDE SEQUENCE</scope>
    <source>
        <strain evidence="2">3651</strain>
        <tissue evidence="2">Leaf</tissue>
    </source>
</reference>
<evidence type="ECO:0000256" key="1">
    <source>
        <dbReference type="SAM" id="MobiDB-lite"/>
    </source>
</evidence>
<reference evidence="2" key="2">
    <citation type="journal article" date="2024" name="Plant">
        <title>Genomic evolution and insights into agronomic trait innovations of Sesamum species.</title>
        <authorList>
            <person name="Miao H."/>
            <person name="Wang L."/>
            <person name="Qu L."/>
            <person name="Liu H."/>
            <person name="Sun Y."/>
            <person name="Le M."/>
            <person name="Wang Q."/>
            <person name="Wei S."/>
            <person name="Zheng Y."/>
            <person name="Lin W."/>
            <person name="Duan Y."/>
            <person name="Cao H."/>
            <person name="Xiong S."/>
            <person name="Wang X."/>
            <person name="Wei L."/>
            <person name="Li C."/>
            <person name="Ma Q."/>
            <person name="Ju M."/>
            <person name="Zhao R."/>
            <person name="Li G."/>
            <person name="Mu C."/>
            <person name="Tian Q."/>
            <person name="Mei H."/>
            <person name="Zhang T."/>
            <person name="Gao T."/>
            <person name="Zhang H."/>
        </authorList>
    </citation>
    <scope>NUCLEOTIDE SEQUENCE</scope>
    <source>
        <strain evidence="2">3651</strain>
    </source>
</reference>
<sequence>MEAVVLHGSVDQPLSSSKSHMMITNPWIIHQPPFISRSFEPSNIHSMGLLRAPPSFLYHPPLLPPPAAHRRRSNSSRGPSCPPLNRNSDHRTTTSKPKKSKSPTKSPKIAVKKSPGRSSDAGMILDTDRKGLWKNDGEVFSSDSMGIMSTELSLERLGCGVFIISPPPSSLPLPTFSLRPKLSCDTKAAGMGNGATDNLRRLLRLQST</sequence>
<proteinExistence type="predicted"/>
<feature type="region of interest" description="Disordered" evidence="1">
    <location>
        <begin position="61"/>
        <end position="125"/>
    </location>
</feature>
<keyword evidence="3" id="KW-1185">Reference proteome</keyword>
<organism evidence="2 3">
    <name type="scientific">Sesamum alatum</name>
    <dbReference type="NCBI Taxonomy" id="300844"/>
    <lineage>
        <taxon>Eukaryota</taxon>
        <taxon>Viridiplantae</taxon>
        <taxon>Streptophyta</taxon>
        <taxon>Embryophyta</taxon>
        <taxon>Tracheophyta</taxon>
        <taxon>Spermatophyta</taxon>
        <taxon>Magnoliopsida</taxon>
        <taxon>eudicotyledons</taxon>
        <taxon>Gunneridae</taxon>
        <taxon>Pentapetalae</taxon>
        <taxon>asterids</taxon>
        <taxon>lamiids</taxon>
        <taxon>Lamiales</taxon>
        <taxon>Pedaliaceae</taxon>
        <taxon>Sesamum</taxon>
    </lineage>
</organism>
<evidence type="ECO:0000313" key="3">
    <source>
        <dbReference type="Proteomes" id="UP001293254"/>
    </source>
</evidence>